<reference evidence="2 3" key="1">
    <citation type="journal article" date="2019" name="Int. J. Syst. Evol. Microbiol.">
        <title>The Global Catalogue of Microorganisms (GCM) 10K type strain sequencing project: providing services to taxonomists for standard genome sequencing and annotation.</title>
        <authorList>
            <consortium name="The Broad Institute Genomics Platform"/>
            <consortium name="The Broad Institute Genome Sequencing Center for Infectious Disease"/>
            <person name="Wu L."/>
            <person name="Ma J."/>
        </authorList>
    </citation>
    <scope>NUCLEOTIDE SEQUENCE [LARGE SCALE GENOMIC DNA]</scope>
    <source>
        <strain evidence="2 3">JCM 14303</strain>
    </source>
</reference>
<feature type="chain" id="PRO_5046177913" description="Secreted protein" evidence="1">
    <location>
        <begin position="32"/>
        <end position="166"/>
    </location>
</feature>
<comment type="caution">
    <text evidence="2">The sequence shown here is derived from an EMBL/GenBank/DDBJ whole genome shotgun (WGS) entry which is preliminary data.</text>
</comment>
<evidence type="ECO:0008006" key="4">
    <source>
        <dbReference type="Google" id="ProtNLM"/>
    </source>
</evidence>
<gene>
    <name evidence="2" type="ORF">GCM10009741_38820</name>
</gene>
<accession>A0ABN2B2Y6</accession>
<dbReference type="RefSeq" id="WP_344175854.1">
    <property type="nucleotide sequence ID" value="NZ_BAAANC010000002.1"/>
</dbReference>
<protein>
    <recommendedName>
        <fullName evidence="4">Secreted protein</fullName>
    </recommendedName>
</protein>
<keyword evidence="1" id="KW-0732">Signal</keyword>
<name>A0ABN2B2Y6_9ACTN</name>
<dbReference type="Proteomes" id="UP001500363">
    <property type="component" value="Unassembled WGS sequence"/>
</dbReference>
<keyword evidence="3" id="KW-1185">Reference proteome</keyword>
<proteinExistence type="predicted"/>
<feature type="signal peptide" evidence="1">
    <location>
        <begin position="1"/>
        <end position="31"/>
    </location>
</feature>
<evidence type="ECO:0000313" key="3">
    <source>
        <dbReference type="Proteomes" id="UP001500363"/>
    </source>
</evidence>
<evidence type="ECO:0000313" key="2">
    <source>
        <dbReference type="EMBL" id="GAA1532700.1"/>
    </source>
</evidence>
<evidence type="ECO:0000256" key="1">
    <source>
        <dbReference type="SAM" id="SignalP"/>
    </source>
</evidence>
<dbReference type="EMBL" id="BAAANC010000002">
    <property type="protein sequence ID" value="GAA1532700.1"/>
    <property type="molecule type" value="Genomic_DNA"/>
</dbReference>
<sequence length="166" mass="18302">MTTKRKRLARFVSVLGALAAVVVGGSGPAMAIPPDVAVVRIQNYAEIGASTGFYESFNTYAYRHPAVVRVVGYFRSHTATRVTLTKIKVCYSNAVNRNVLIAPAITNSSGSIAKEWITNSYVPGQCREYPYTRTLTKQSDGNMMQVLLRIVCRDNSRASTWTGFNR</sequence>
<organism evidence="2 3">
    <name type="scientific">Kribbella lupini</name>
    <dbReference type="NCBI Taxonomy" id="291602"/>
    <lineage>
        <taxon>Bacteria</taxon>
        <taxon>Bacillati</taxon>
        <taxon>Actinomycetota</taxon>
        <taxon>Actinomycetes</taxon>
        <taxon>Propionibacteriales</taxon>
        <taxon>Kribbellaceae</taxon>
        <taxon>Kribbella</taxon>
    </lineage>
</organism>